<dbReference type="EMBL" id="JBHMAF010000196">
    <property type="protein sequence ID" value="MFB9762097.1"/>
    <property type="molecule type" value="Genomic_DNA"/>
</dbReference>
<name>A0ABV5WNX6_9BACI</name>
<sequence>MKTSKSGTDEQPVPSAEQLAQAVFVVNRHAKAATNPKYLYWLKKRALEKLIQEGKALKEGLHFSRNPKLSQQQSDVLVHVGNYFFHIPPTKDDFQKLPHLGELNQSYRNPKTVMSLSTAKKLLQQYIGAEAFEQETKLSRPEPWYKRAYTQK</sequence>
<dbReference type="InterPro" id="IPR025552">
    <property type="entry name" value="YkyB"/>
</dbReference>
<gene>
    <name evidence="1" type="ORF">ACFFMS_28120</name>
</gene>
<evidence type="ECO:0000313" key="1">
    <source>
        <dbReference type="EMBL" id="MFB9762097.1"/>
    </source>
</evidence>
<dbReference type="RefSeq" id="WP_129726963.1">
    <property type="nucleotide sequence ID" value="NZ_JAPCYI010000001.1"/>
</dbReference>
<accession>A0ABV5WNX6</accession>
<dbReference type="Pfam" id="PF14177">
    <property type="entry name" value="YkyB"/>
    <property type="match status" value="1"/>
</dbReference>
<comment type="caution">
    <text evidence="1">The sequence shown here is derived from an EMBL/GenBank/DDBJ whole genome shotgun (WGS) entry which is preliminary data.</text>
</comment>
<keyword evidence="2" id="KW-1185">Reference proteome</keyword>
<proteinExistence type="predicted"/>
<protein>
    <submittedName>
        <fullName evidence="1">YkyB family protein</fullName>
    </submittedName>
</protein>
<organism evidence="1 2">
    <name type="scientific">Ectobacillus funiculus</name>
    <dbReference type="NCBI Taxonomy" id="137993"/>
    <lineage>
        <taxon>Bacteria</taxon>
        <taxon>Bacillati</taxon>
        <taxon>Bacillota</taxon>
        <taxon>Bacilli</taxon>
        <taxon>Bacillales</taxon>
        <taxon>Bacillaceae</taxon>
        <taxon>Ectobacillus</taxon>
    </lineage>
</organism>
<reference evidence="1 2" key="1">
    <citation type="submission" date="2024-09" db="EMBL/GenBank/DDBJ databases">
        <authorList>
            <person name="Sun Q."/>
            <person name="Mori K."/>
        </authorList>
    </citation>
    <scope>NUCLEOTIDE SEQUENCE [LARGE SCALE GENOMIC DNA]</scope>
    <source>
        <strain evidence="1 2">JCM 11201</strain>
    </source>
</reference>
<dbReference type="Proteomes" id="UP001589609">
    <property type="component" value="Unassembled WGS sequence"/>
</dbReference>
<evidence type="ECO:0000313" key="2">
    <source>
        <dbReference type="Proteomes" id="UP001589609"/>
    </source>
</evidence>